<evidence type="ECO:0000259" key="1">
    <source>
        <dbReference type="Pfam" id="PF13191"/>
    </source>
</evidence>
<dbReference type="EMBL" id="JATAAI010000013">
    <property type="protein sequence ID" value="KAK1741325.1"/>
    <property type="molecule type" value="Genomic_DNA"/>
</dbReference>
<proteinExistence type="predicted"/>
<accession>A0AAD8Y961</accession>
<dbReference type="PANTHER" id="PTHR43642">
    <property type="entry name" value="HYBRID SIGNAL TRANSDUCTION HISTIDINE KINASE G"/>
    <property type="match status" value="1"/>
</dbReference>
<reference evidence="2" key="1">
    <citation type="submission" date="2023-06" db="EMBL/GenBank/DDBJ databases">
        <title>Survivors Of The Sea: Transcriptome response of Skeletonema marinoi to long-term dormancy.</title>
        <authorList>
            <person name="Pinder M.I.M."/>
            <person name="Kourtchenko O."/>
            <person name="Robertson E.K."/>
            <person name="Larsson T."/>
            <person name="Maumus F."/>
            <person name="Osuna-Cruz C.M."/>
            <person name="Vancaester E."/>
            <person name="Stenow R."/>
            <person name="Vandepoele K."/>
            <person name="Ploug H."/>
            <person name="Bruchert V."/>
            <person name="Godhe A."/>
            <person name="Topel M."/>
        </authorList>
    </citation>
    <scope>NUCLEOTIDE SEQUENCE</scope>
    <source>
        <strain evidence="2">R05AC</strain>
    </source>
</reference>
<dbReference type="InterPro" id="IPR041664">
    <property type="entry name" value="AAA_16"/>
</dbReference>
<comment type="caution">
    <text evidence="2">The sequence shown here is derived from an EMBL/GenBank/DDBJ whole genome shotgun (WGS) entry which is preliminary data.</text>
</comment>
<dbReference type="AlphaFoldDB" id="A0AAD8Y961"/>
<sequence>MSGRASEHRKPLSELIRSFQTFDYTTASSSLIPALRLTCSLADEILKAKEETGRSPTPRIDWIDYIAVYSQSNISNQIGIDIDIENAFDNILTDDDDDDIRVEILPILFDNTENDERPMDGILYSLGIVFYEIFSGGERPAELEQKQIGETTHGGETGAEELFDEEDFNPFLQGETIHHDGELSMYQNLLSDYNLSDDDSRSSYDMVFQGDGDGPRKRRTQNENYNMCSVSVEPLKERGVPRSLCDLVANMLDCANGTLRKDETYQDMSEVRDDLQLMLDKPSIYLHDQDMGRLSTTGLQIGDTLFGRNAELSTIKEAYRRTVAGDNELVTICGHSGTGKSTLAFEFGKYVLSDGGILLSGKFDQRQQGKPFSALASAFNQYCGILLQNCELASSRQKLAHQINHVLGREAYHLAKLIPNLASMLGLESNSIIHDEGCTNAQNRLQYLLCRFVEVISSTFAATVTLCLDDLQWADSASIAAVNQLLLAGGIASQHAKFFFLGCYREGETDKCNPLWKTLCNNDLVNARSTDVKLDCMDEETLTTMVSETLCLLPRLTRPLSSIIYRKTKGNPLFVSQLMISLGKEGLLRPSLSRRRWEWDKEKIQFQKLPDDVAMFFTNSIEALSEDVKASLCVLSCFGSSAETAFIKTLERLLQKTLLNNLDAAVEEGLLDKIDGRYHFNRTPDPDSATYAVVFRFNQNKRFYFHFQMFC</sequence>
<dbReference type="InterPro" id="IPR027417">
    <property type="entry name" value="P-loop_NTPase"/>
</dbReference>
<gene>
    <name evidence="2" type="ORF">QTG54_007803</name>
</gene>
<keyword evidence="3" id="KW-1185">Reference proteome</keyword>
<feature type="domain" description="Orc1-like AAA ATPase" evidence="1">
    <location>
        <begin position="305"/>
        <end position="486"/>
    </location>
</feature>
<dbReference type="InterPro" id="IPR053159">
    <property type="entry name" value="Hybrid_Histidine_Kinase"/>
</dbReference>
<dbReference type="Proteomes" id="UP001224775">
    <property type="component" value="Unassembled WGS sequence"/>
</dbReference>
<dbReference type="Gene3D" id="3.40.50.300">
    <property type="entry name" value="P-loop containing nucleotide triphosphate hydrolases"/>
    <property type="match status" value="1"/>
</dbReference>
<name>A0AAD8Y961_9STRA</name>
<evidence type="ECO:0000313" key="2">
    <source>
        <dbReference type="EMBL" id="KAK1741325.1"/>
    </source>
</evidence>
<dbReference type="SUPFAM" id="SSF52540">
    <property type="entry name" value="P-loop containing nucleoside triphosphate hydrolases"/>
    <property type="match status" value="1"/>
</dbReference>
<dbReference type="Pfam" id="PF13191">
    <property type="entry name" value="AAA_16"/>
    <property type="match status" value="1"/>
</dbReference>
<dbReference type="PANTHER" id="PTHR43642:SF1">
    <property type="entry name" value="HYBRID SIGNAL TRANSDUCTION HISTIDINE KINASE G"/>
    <property type="match status" value="1"/>
</dbReference>
<evidence type="ECO:0000313" key="3">
    <source>
        <dbReference type="Proteomes" id="UP001224775"/>
    </source>
</evidence>
<organism evidence="2 3">
    <name type="scientific">Skeletonema marinoi</name>
    <dbReference type="NCBI Taxonomy" id="267567"/>
    <lineage>
        <taxon>Eukaryota</taxon>
        <taxon>Sar</taxon>
        <taxon>Stramenopiles</taxon>
        <taxon>Ochrophyta</taxon>
        <taxon>Bacillariophyta</taxon>
        <taxon>Coscinodiscophyceae</taxon>
        <taxon>Thalassiosirophycidae</taxon>
        <taxon>Thalassiosirales</taxon>
        <taxon>Skeletonemataceae</taxon>
        <taxon>Skeletonema</taxon>
        <taxon>Skeletonema marinoi-dohrnii complex</taxon>
    </lineage>
</organism>
<protein>
    <submittedName>
        <fullName evidence="2">AAA ATPase</fullName>
    </submittedName>
</protein>